<comment type="caution">
    <text evidence="2">The sequence shown here is derived from an EMBL/GenBank/DDBJ whole genome shotgun (WGS) entry which is preliminary data.</text>
</comment>
<dbReference type="PROSITE" id="PS51257">
    <property type="entry name" value="PROKAR_LIPOPROTEIN"/>
    <property type="match status" value="1"/>
</dbReference>
<evidence type="ECO:0000313" key="3">
    <source>
        <dbReference type="Proteomes" id="UP001652442"/>
    </source>
</evidence>
<gene>
    <name evidence="2" type="ORF">OCV88_14575</name>
</gene>
<keyword evidence="1" id="KW-0732">Signal</keyword>
<sequence length="268" mass="30402">MKYKRVGKITAKWGAAALTAVILSMAAGCGTLLPAVTEQTEIGSAVEASNRSDEELYKDAVKDAMTVETEEILPVVSLAEGEPYAVYNHDKTRLLLFTYHKYPESYPDGQEVTIDWGDVWTFTGGEMADWYAVNKKDLRDPGKRFRQLLGLPTDNMATHFTGLWVKPEDVIRPAYVTDITEKNMSDSFTSNPDAEYKEWFDDNIIDSYFDGSYPWTRLGYTYDWAFESGSDYGLSEFLIRDGARAEVAYTCTREEFQERLDLGSWLPD</sequence>
<feature type="signal peptide" evidence="1">
    <location>
        <begin position="1"/>
        <end position="26"/>
    </location>
</feature>
<protein>
    <submittedName>
        <fullName evidence="2">Uncharacterized protein</fullName>
    </submittedName>
</protein>
<feature type="chain" id="PRO_5046310861" evidence="1">
    <location>
        <begin position="27"/>
        <end position="268"/>
    </location>
</feature>
<dbReference type="RefSeq" id="WP_158426181.1">
    <property type="nucleotide sequence ID" value="NZ_JAOQJQ010000008.1"/>
</dbReference>
<name>A0ABT2TMT4_9FIRM</name>
<keyword evidence="3" id="KW-1185">Reference proteome</keyword>
<dbReference type="Proteomes" id="UP001652442">
    <property type="component" value="Unassembled WGS sequence"/>
</dbReference>
<proteinExistence type="predicted"/>
<organism evidence="2 3">
    <name type="scientific">Brotonthovivens ammoniilytica</name>
    <dbReference type="NCBI Taxonomy" id="2981725"/>
    <lineage>
        <taxon>Bacteria</taxon>
        <taxon>Bacillati</taxon>
        <taxon>Bacillota</taxon>
        <taxon>Clostridia</taxon>
        <taxon>Lachnospirales</taxon>
        <taxon>Lachnospiraceae</taxon>
        <taxon>Brotonthovivens</taxon>
    </lineage>
</organism>
<dbReference type="EMBL" id="JAOQJQ010000008">
    <property type="protein sequence ID" value="MCU6763538.1"/>
    <property type="molecule type" value="Genomic_DNA"/>
</dbReference>
<reference evidence="2 3" key="1">
    <citation type="journal article" date="2021" name="ISME Commun">
        <title>Automated analysis of genomic sequences facilitates high-throughput and comprehensive description of bacteria.</title>
        <authorList>
            <person name="Hitch T.C.A."/>
        </authorList>
    </citation>
    <scope>NUCLEOTIDE SEQUENCE [LARGE SCALE GENOMIC DNA]</scope>
    <source>
        <strain evidence="2 3">Sanger_109</strain>
    </source>
</reference>
<evidence type="ECO:0000313" key="2">
    <source>
        <dbReference type="EMBL" id="MCU6763538.1"/>
    </source>
</evidence>
<accession>A0ABT2TMT4</accession>
<evidence type="ECO:0000256" key="1">
    <source>
        <dbReference type="SAM" id="SignalP"/>
    </source>
</evidence>